<evidence type="ECO:0000259" key="1">
    <source>
        <dbReference type="Pfam" id="PF13475"/>
    </source>
</evidence>
<reference evidence="2" key="1">
    <citation type="submission" date="2021-01" db="EMBL/GenBank/DDBJ databases">
        <authorList>
            <person name="Corre E."/>
            <person name="Pelletier E."/>
            <person name="Niang G."/>
            <person name="Scheremetjew M."/>
            <person name="Finn R."/>
            <person name="Kale V."/>
            <person name="Holt S."/>
            <person name="Cochrane G."/>
            <person name="Meng A."/>
            <person name="Brown T."/>
            <person name="Cohen L."/>
        </authorList>
    </citation>
    <scope>NUCLEOTIDE SEQUENCE</scope>
</reference>
<organism evidence="2">
    <name type="scientific">Noctiluca scintillans</name>
    <name type="common">Sea sparkle</name>
    <name type="synonym">Red tide dinoflagellate</name>
    <dbReference type="NCBI Taxonomy" id="2966"/>
    <lineage>
        <taxon>Eukaryota</taxon>
        <taxon>Sar</taxon>
        <taxon>Alveolata</taxon>
        <taxon>Dinophyceae</taxon>
        <taxon>Noctilucales</taxon>
        <taxon>Noctilucaceae</taxon>
        <taxon>Noctiluca</taxon>
    </lineage>
</organism>
<protein>
    <recommendedName>
        <fullName evidence="1">DUF4116 domain-containing protein</fullName>
    </recommendedName>
</protein>
<feature type="domain" description="DUF4116" evidence="1">
    <location>
        <begin position="28"/>
        <end position="75"/>
    </location>
</feature>
<feature type="domain" description="DUF4116" evidence="1">
    <location>
        <begin position="77"/>
        <end position="125"/>
    </location>
</feature>
<evidence type="ECO:0000313" key="2">
    <source>
        <dbReference type="EMBL" id="CAD8841727.1"/>
    </source>
</evidence>
<gene>
    <name evidence="2" type="ORF">NSCI0253_LOCUS16075</name>
</gene>
<dbReference type="Pfam" id="PF13475">
    <property type="entry name" value="DUF4116"/>
    <property type="match status" value="2"/>
</dbReference>
<dbReference type="AlphaFoldDB" id="A0A7S1A3Y3"/>
<sequence length="201" mass="21237">MEPSWCGSVVRSTPQSPAFQSLQEDCARKLVLAAVRKNGVELERAPPNLQRDPEVVLAAVSNMGVALEFASAELQSDRQVVLSAVAEDGDALWYAAPELRSDKEVVLTAVRSNGDALAHAHPDLQNDREIVLAAVAESPNASGTASNSKPIASSCCERSHLEAILSYTQQLVLKAERMVVSVAVEGASDVQCNVAAAAETS</sequence>
<name>A0A7S1A3Y3_NOCSC</name>
<accession>A0A7S1A3Y3</accession>
<proteinExistence type="predicted"/>
<dbReference type="EMBL" id="HBFQ01022878">
    <property type="protein sequence ID" value="CAD8841727.1"/>
    <property type="molecule type" value="Transcribed_RNA"/>
</dbReference>
<dbReference type="InterPro" id="IPR025197">
    <property type="entry name" value="DUF4116"/>
</dbReference>